<evidence type="ECO:0000259" key="1">
    <source>
        <dbReference type="Pfam" id="PF10263"/>
    </source>
</evidence>
<evidence type="ECO:0000313" key="2">
    <source>
        <dbReference type="EMBL" id="CEN34362.1"/>
    </source>
</evidence>
<dbReference type="GO" id="GO:0006950">
    <property type="term" value="P:response to stress"/>
    <property type="evidence" value="ECO:0007669"/>
    <property type="project" value="UniProtKB-ARBA"/>
</dbReference>
<dbReference type="InterPro" id="IPR006640">
    <property type="entry name" value="SprT-like_domain"/>
</dbReference>
<reference evidence="2 3" key="1">
    <citation type="submission" date="2015-01" db="EMBL/GenBank/DDBJ databases">
        <authorList>
            <person name="Xiang T."/>
            <person name="Song Y."/>
            <person name="Huang L."/>
            <person name="Wang B."/>
            <person name="Wu P."/>
        </authorList>
    </citation>
    <scope>NUCLEOTIDE SEQUENCE [LARGE SCALE GENOMIC DNA]</scope>
    <source>
        <strain evidence="2 3">Ccy74</strain>
    </source>
</reference>
<dbReference type="RefSeq" id="WP_041995737.1">
    <property type="nucleotide sequence ID" value="NZ_CDOG01000002.1"/>
</dbReference>
<sequence>MKRKIQSLVIVGLLLVIAIACQREERETLESKGISLEQAKAFFEKQETEKENNGINFKITPKWDTFKEEEQEEGKSFAFAQVTINNQNERKAEILFTKTGNNLESIIIAEHYVNDNLLFLISDLEGKIISINYPQKEKTTTPEGRVPNFNMCPKGEGPCLDCYRCSISLEPVPGIPGAFRYPYANPIGVCDDCREKIVQLSDVTVSHNMPFSPRIDPWNDPRIPPKRDFNEINKRFEDQHNIINNYNGYFGSRGKSNPSPKPREIIDNLTNPCAKRILNQMRSDTGRINIANLMTPEIKRKHNFSQMIIDLFEKSSQTHLTFTNGTTKNGANGSTKGTTITLNNNYLQTATQLAIARTIIHEMVHAYLNVNYKTNYPDVRDQNLHSYLRVYFNDPVNIKKYGNSENRHHHEFMKQYVEAMAVSLQQWDIQYGTRRDLGFEYYKALSFGGLFQTDTNGTITTETDGFKELVPKPEDRQDIADKILNEQNNTRNAKGTKCK</sequence>
<name>A0A0B7H8U1_9FLAO</name>
<dbReference type="PROSITE" id="PS51257">
    <property type="entry name" value="PROKAR_LIPOPROTEIN"/>
    <property type="match status" value="1"/>
</dbReference>
<evidence type="ECO:0000313" key="3">
    <source>
        <dbReference type="Proteomes" id="UP000038083"/>
    </source>
</evidence>
<dbReference type="Proteomes" id="UP000038083">
    <property type="component" value="Unassembled WGS sequence"/>
</dbReference>
<accession>A0A0B7H8U1</accession>
<dbReference type="Pfam" id="PF10263">
    <property type="entry name" value="SprT-like"/>
    <property type="match status" value="1"/>
</dbReference>
<proteinExistence type="predicted"/>
<gene>
    <name evidence="2" type="ORF">CCYN74_100136</name>
</gene>
<dbReference type="OrthoDB" id="1450227at2"/>
<organism evidence="2 3">
    <name type="scientific">Capnocytophaga cynodegmi</name>
    <dbReference type="NCBI Taxonomy" id="28189"/>
    <lineage>
        <taxon>Bacteria</taxon>
        <taxon>Pseudomonadati</taxon>
        <taxon>Bacteroidota</taxon>
        <taxon>Flavobacteriia</taxon>
        <taxon>Flavobacteriales</taxon>
        <taxon>Flavobacteriaceae</taxon>
        <taxon>Capnocytophaga</taxon>
    </lineage>
</organism>
<protein>
    <recommendedName>
        <fullName evidence="1">SprT-like domain-containing protein</fullName>
    </recommendedName>
</protein>
<dbReference type="EMBL" id="CDOG01000002">
    <property type="protein sequence ID" value="CEN34362.1"/>
    <property type="molecule type" value="Genomic_DNA"/>
</dbReference>
<dbReference type="AlphaFoldDB" id="A0A0B7H8U1"/>
<feature type="domain" description="SprT-like" evidence="1">
    <location>
        <begin position="312"/>
        <end position="375"/>
    </location>
</feature>